<name>A0A2J6R220_HYAVF</name>
<keyword evidence="1" id="KW-0479">Metal-binding</keyword>
<keyword evidence="6" id="KW-0539">Nucleus</keyword>
<evidence type="ECO:0000313" key="7">
    <source>
        <dbReference type="EMBL" id="PMD32519.1"/>
    </source>
</evidence>
<protein>
    <recommendedName>
        <fullName evidence="9">Transcription factor domain-containing protein</fullName>
    </recommendedName>
</protein>
<sequence>LPNPSSSIPGDESEHRYFRLFHEQLSYDLCGYFEAPFWTRLIPQECHHEPAIRHATLAISALYKSCACRNGTTRTNDEHMEFALVQHSKAIGSFRNSLSGEQPQVRLALMASLLFGCFESFHGNWESAWQQAYSGLNILGQWRKNKLQGQPSWRIAPIDAELGVALIRLQLQLESYLVMNPMIDIQVTEPEEMRVEEYPPYRFANLSEAFPLAINLASCSVRHSRKAARALNLGSSEVALEEERDALYDSLFQWTRAFRPLFLEAETGQVAGNQDLLGTLLLHTCLMAFEIVLATSLSKNESIFDSYTEAFRRIVFLCRRVFQIEGERRQVDGLKAQFGLGLIMVLYYVATRCRESSIRREAISILREWPSKNGIWDSLQAAQVAEWIMGIEEEAACGEEIPEQARVRMSSLQVTRHKGGIDIECIQGQNDGIWRRRKASLEFQ</sequence>
<dbReference type="GO" id="GO:0003677">
    <property type="term" value="F:DNA binding"/>
    <property type="evidence" value="ECO:0007669"/>
    <property type="project" value="UniProtKB-KW"/>
</dbReference>
<evidence type="ECO:0000256" key="1">
    <source>
        <dbReference type="ARBA" id="ARBA00022723"/>
    </source>
</evidence>
<keyword evidence="4" id="KW-0238">DNA-binding</keyword>
<keyword evidence="3" id="KW-0805">Transcription regulation</keyword>
<feature type="non-terminal residue" evidence="7">
    <location>
        <position position="1"/>
    </location>
</feature>
<dbReference type="GO" id="GO:0046872">
    <property type="term" value="F:metal ion binding"/>
    <property type="evidence" value="ECO:0007669"/>
    <property type="project" value="UniProtKB-KW"/>
</dbReference>
<dbReference type="PANTHER" id="PTHR36206:SF4">
    <property type="entry name" value="HYPOTHETICAL CONSERVED PROTEIN (EUROFUNG)-RELATED"/>
    <property type="match status" value="1"/>
</dbReference>
<keyword evidence="8" id="KW-1185">Reference proteome</keyword>
<organism evidence="7 8">
    <name type="scientific">Hyaloscypha variabilis (strain UAMH 11265 / GT02V1 / F)</name>
    <name type="common">Meliniomyces variabilis</name>
    <dbReference type="NCBI Taxonomy" id="1149755"/>
    <lineage>
        <taxon>Eukaryota</taxon>
        <taxon>Fungi</taxon>
        <taxon>Dikarya</taxon>
        <taxon>Ascomycota</taxon>
        <taxon>Pezizomycotina</taxon>
        <taxon>Leotiomycetes</taxon>
        <taxon>Helotiales</taxon>
        <taxon>Hyaloscyphaceae</taxon>
        <taxon>Hyaloscypha</taxon>
        <taxon>Hyaloscypha variabilis</taxon>
    </lineage>
</organism>
<dbReference type="OrthoDB" id="2593732at2759"/>
<evidence type="ECO:0000256" key="4">
    <source>
        <dbReference type="ARBA" id="ARBA00023125"/>
    </source>
</evidence>
<dbReference type="Pfam" id="PF11951">
    <property type="entry name" value="Fungal_trans_2"/>
    <property type="match status" value="1"/>
</dbReference>
<evidence type="ECO:0000256" key="2">
    <source>
        <dbReference type="ARBA" id="ARBA00022833"/>
    </source>
</evidence>
<reference evidence="7 8" key="1">
    <citation type="submission" date="2016-04" db="EMBL/GenBank/DDBJ databases">
        <title>A degradative enzymes factory behind the ericoid mycorrhizal symbiosis.</title>
        <authorList>
            <consortium name="DOE Joint Genome Institute"/>
            <person name="Martino E."/>
            <person name="Morin E."/>
            <person name="Grelet G."/>
            <person name="Kuo A."/>
            <person name="Kohler A."/>
            <person name="Daghino S."/>
            <person name="Barry K."/>
            <person name="Choi C."/>
            <person name="Cichocki N."/>
            <person name="Clum A."/>
            <person name="Copeland A."/>
            <person name="Hainaut M."/>
            <person name="Haridas S."/>
            <person name="Labutti K."/>
            <person name="Lindquist E."/>
            <person name="Lipzen A."/>
            <person name="Khouja H.-R."/>
            <person name="Murat C."/>
            <person name="Ohm R."/>
            <person name="Olson A."/>
            <person name="Spatafora J."/>
            <person name="Veneault-Fourrey C."/>
            <person name="Henrissat B."/>
            <person name="Grigoriev I."/>
            <person name="Martin F."/>
            <person name="Perotto S."/>
        </authorList>
    </citation>
    <scope>NUCLEOTIDE SEQUENCE [LARGE SCALE GENOMIC DNA]</scope>
    <source>
        <strain evidence="7 8">F</strain>
    </source>
</reference>
<dbReference type="InterPro" id="IPR052360">
    <property type="entry name" value="Transcr_Regulatory_Proteins"/>
</dbReference>
<gene>
    <name evidence="7" type="ORF">L207DRAFT_440373</name>
</gene>
<evidence type="ECO:0000313" key="8">
    <source>
        <dbReference type="Proteomes" id="UP000235786"/>
    </source>
</evidence>
<keyword evidence="2" id="KW-0862">Zinc</keyword>
<evidence type="ECO:0000256" key="3">
    <source>
        <dbReference type="ARBA" id="ARBA00023015"/>
    </source>
</evidence>
<evidence type="ECO:0000256" key="5">
    <source>
        <dbReference type="ARBA" id="ARBA00023163"/>
    </source>
</evidence>
<dbReference type="EMBL" id="KZ613959">
    <property type="protein sequence ID" value="PMD32519.1"/>
    <property type="molecule type" value="Genomic_DNA"/>
</dbReference>
<proteinExistence type="predicted"/>
<evidence type="ECO:0008006" key="9">
    <source>
        <dbReference type="Google" id="ProtNLM"/>
    </source>
</evidence>
<keyword evidence="5" id="KW-0804">Transcription</keyword>
<dbReference type="AlphaFoldDB" id="A0A2J6R220"/>
<accession>A0A2J6R220</accession>
<evidence type="ECO:0000256" key="6">
    <source>
        <dbReference type="ARBA" id="ARBA00023242"/>
    </source>
</evidence>
<dbReference type="InterPro" id="IPR021858">
    <property type="entry name" value="Fun_TF"/>
</dbReference>
<dbReference type="PANTHER" id="PTHR36206">
    <property type="entry name" value="ASPERCRYPTIN BIOSYNTHESIS CLUSTER-SPECIFIC TRANSCRIPTION REGULATOR ATNN-RELATED"/>
    <property type="match status" value="1"/>
</dbReference>
<dbReference type="Proteomes" id="UP000235786">
    <property type="component" value="Unassembled WGS sequence"/>
</dbReference>